<accession>A0ABP9V337</accession>
<proteinExistence type="predicted"/>
<evidence type="ECO:0000313" key="2">
    <source>
        <dbReference type="Proteomes" id="UP001424741"/>
    </source>
</evidence>
<gene>
    <name evidence="1" type="ORF">Rhal01_03259</name>
</gene>
<evidence type="ECO:0000313" key="1">
    <source>
        <dbReference type="EMBL" id="GAA5497071.1"/>
    </source>
</evidence>
<keyword evidence="2" id="KW-1185">Reference proteome</keyword>
<name>A0ABP9V337_9BACT</name>
<dbReference type="EMBL" id="BAABRL010000011">
    <property type="protein sequence ID" value="GAA5497071.1"/>
    <property type="molecule type" value="Genomic_DNA"/>
</dbReference>
<organism evidence="1 2">
    <name type="scientific">Rubritalea halochordaticola</name>
    <dbReference type="NCBI Taxonomy" id="714537"/>
    <lineage>
        <taxon>Bacteria</taxon>
        <taxon>Pseudomonadati</taxon>
        <taxon>Verrucomicrobiota</taxon>
        <taxon>Verrucomicrobiia</taxon>
        <taxon>Verrucomicrobiales</taxon>
        <taxon>Rubritaleaceae</taxon>
        <taxon>Rubritalea</taxon>
    </lineage>
</organism>
<protein>
    <submittedName>
        <fullName evidence="1">Uncharacterized protein</fullName>
    </submittedName>
</protein>
<sequence>MIGADVHLIGSGRSTWGPTSSRCVHLARAIKRARTFSGSAVIDLLKLGLSHRLAVDTNLIEYSIETTITTVWVTPYIGRTEASSCMGHVPDSSLEARAIVHVDGCLVRLDHESNEGPYTRSRHQTGIPARVSTVPVVAQFTGRTEVKALRTVTAVKDNSRPGRLSHLRLDPGSHGHGIRIQLHAGDSYTVIHAIQVCTIAVLAGYRDSPEIGAIESTVVAIDRSIIGHGSAGFIQVQIELQTIT</sequence>
<reference evidence="1 2" key="1">
    <citation type="submission" date="2024-02" db="EMBL/GenBank/DDBJ databases">
        <title>Rubritalea halochordaticola NBRC 107102.</title>
        <authorList>
            <person name="Ichikawa N."/>
            <person name="Katano-Makiyama Y."/>
            <person name="Hidaka K."/>
        </authorList>
    </citation>
    <scope>NUCLEOTIDE SEQUENCE [LARGE SCALE GENOMIC DNA]</scope>
    <source>
        <strain evidence="1 2">NBRC 107102</strain>
    </source>
</reference>
<dbReference type="Proteomes" id="UP001424741">
    <property type="component" value="Unassembled WGS sequence"/>
</dbReference>
<comment type="caution">
    <text evidence="1">The sequence shown here is derived from an EMBL/GenBank/DDBJ whole genome shotgun (WGS) entry which is preliminary data.</text>
</comment>